<dbReference type="PANTHER" id="PTHR21600:SF83">
    <property type="entry name" value="PSEUDOURIDYLATE SYNTHASE RPUSD4, MITOCHONDRIAL"/>
    <property type="match status" value="1"/>
</dbReference>
<dbReference type="GO" id="GO:0006396">
    <property type="term" value="P:RNA processing"/>
    <property type="evidence" value="ECO:0007669"/>
    <property type="project" value="UniProtKB-ARBA"/>
</dbReference>
<dbReference type="GO" id="GO:0009982">
    <property type="term" value="F:pseudouridine synthase activity"/>
    <property type="evidence" value="ECO:0007669"/>
    <property type="project" value="InterPro"/>
</dbReference>
<dbReference type="PROSITE" id="PS01129">
    <property type="entry name" value="PSI_RLU"/>
    <property type="match status" value="1"/>
</dbReference>
<comment type="similarity">
    <text evidence="1">Belongs to the pseudouridine synthase RluA family.</text>
</comment>
<organism evidence="4">
    <name type="scientific">uncultured bacterium BLR19</name>
    <dbReference type="NCBI Taxonomy" id="506519"/>
    <lineage>
        <taxon>Bacteria</taxon>
        <taxon>environmental samples</taxon>
    </lineage>
</organism>
<dbReference type="GO" id="GO:0001522">
    <property type="term" value="P:pseudouridine synthesis"/>
    <property type="evidence" value="ECO:0007669"/>
    <property type="project" value="InterPro"/>
</dbReference>
<accession>C0INY7</accession>
<dbReference type="SUPFAM" id="SSF55120">
    <property type="entry name" value="Pseudouridine synthase"/>
    <property type="match status" value="1"/>
</dbReference>
<sequence>MPKGSDVYAQHIHRLDRPVSGVVLFAKQRAVLKNLSEQFAGRKVKKFYQAFTEQMPASAKGRLEHWHRKEKKKAVLYDKEVPYAEKATLEYEVVPISSGRFVWTIELHTGKYHQIRAQLASVGCPIIGDIVYGSTLPYKTDAIALCAWKLIFFHPVTNESIIVITRLNISI</sequence>
<dbReference type="PANTHER" id="PTHR21600">
    <property type="entry name" value="MITOCHONDRIAL RNA PSEUDOURIDINE SYNTHASE"/>
    <property type="match status" value="1"/>
</dbReference>
<protein>
    <submittedName>
        <fullName evidence="4">Ribosomal large subunit pseudouridine synthase D</fullName>
    </submittedName>
</protein>
<dbReference type="InterPro" id="IPR050188">
    <property type="entry name" value="RluA_PseudoU_synthase"/>
</dbReference>
<dbReference type="CDD" id="cd02869">
    <property type="entry name" value="PseudoU_synth_RluA_like"/>
    <property type="match status" value="1"/>
</dbReference>
<dbReference type="Pfam" id="PF00849">
    <property type="entry name" value="PseudoU_synth_2"/>
    <property type="match status" value="1"/>
</dbReference>
<dbReference type="InterPro" id="IPR006224">
    <property type="entry name" value="PsdUridine_synth_RluA-like_CS"/>
</dbReference>
<dbReference type="AlphaFoldDB" id="C0INY7"/>
<reference evidence="4" key="1">
    <citation type="journal article" date="2009" name="ISME J.">
        <title>Functional metagenomics reveals diverse beta-lactamases in a remote Alaskan soil.</title>
        <authorList>
            <person name="Allen H.K."/>
            <person name="Moe L.A."/>
            <person name="Rodbumrer J."/>
            <person name="Gaarder A."/>
            <person name="Handelsman J."/>
        </authorList>
    </citation>
    <scope>NUCLEOTIDE SEQUENCE</scope>
</reference>
<dbReference type="InterPro" id="IPR020103">
    <property type="entry name" value="PsdUridine_synth_cat_dom_sf"/>
</dbReference>
<keyword evidence="2" id="KW-0413">Isomerase</keyword>
<evidence type="ECO:0000256" key="2">
    <source>
        <dbReference type="ARBA" id="ARBA00023235"/>
    </source>
</evidence>
<proteinExistence type="inferred from homology"/>
<dbReference type="Gene3D" id="3.30.2350.10">
    <property type="entry name" value="Pseudouridine synthase"/>
    <property type="match status" value="1"/>
</dbReference>
<dbReference type="GO" id="GO:0140098">
    <property type="term" value="F:catalytic activity, acting on RNA"/>
    <property type="evidence" value="ECO:0007669"/>
    <property type="project" value="UniProtKB-ARBA"/>
</dbReference>
<evidence type="ECO:0000313" key="4">
    <source>
        <dbReference type="EMBL" id="ACN58990.1"/>
    </source>
</evidence>
<gene>
    <name evidence="4" type="ORF">AKSOIL_0315</name>
</gene>
<feature type="domain" description="Pseudouridine synthase RsuA/RluA-like" evidence="3">
    <location>
        <begin position="9"/>
        <end position="121"/>
    </location>
</feature>
<evidence type="ECO:0000259" key="3">
    <source>
        <dbReference type="Pfam" id="PF00849"/>
    </source>
</evidence>
<dbReference type="EMBL" id="EU408359">
    <property type="protein sequence ID" value="ACN58990.1"/>
    <property type="molecule type" value="Genomic_DNA"/>
</dbReference>
<name>C0INY7_9BACT</name>
<dbReference type="GO" id="GO:0003723">
    <property type="term" value="F:RNA binding"/>
    <property type="evidence" value="ECO:0007669"/>
    <property type="project" value="InterPro"/>
</dbReference>
<evidence type="ECO:0000256" key="1">
    <source>
        <dbReference type="ARBA" id="ARBA00010876"/>
    </source>
</evidence>
<dbReference type="InterPro" id="IPR006145">
    <property type="entry name" value="PsdUridine_synth_RsuA/RluA"/>
</dbReference>